<protein>
    <recommendedName>
        <fullName evidence="7">Adenylate cyclase</fullName>
    </recommendedName>
</protein>
<dbReference type="InterPro" id="IPR001660">
    <property type="entry name" value="SAM"/>
</dbReference>
<dbReference type="Pfam" id="PF13191">
    <property type="entry name" value="AAA_16"/>
    <property type="match status" value="1"/>
</dbReference>
<dbReference type="Proteomes" id="UP000321058">
    <property type="component" value="Unassembled WGS sequence"/>
</dbReference>
<dbReference type="PANTHER" id="PTHR16305:SF28">
    <property type="entry name" value="GUANYLATE CYCLASE DOMAIN-CONTAINING PROTEIN"/>
    <property type="match status" value="1"/>
</dbReference>
<dbReference type="SUPFAM" id="SSF48452">
    <property type="entry name" value="TPR-like"/>
    <property type="match status" value="2"/>
</dbReference>
<dbReference type="PROSITE" id="PS50125">
    <property type="entry name" value="GUANYLATE_CYCLASE_2"/>
    <property type="match status" value="1"/>
</dbReference>
<evidence type="ECO:0000313" key="6">
    <source>
        <dbReference type="Proteomes" id="UP000321058"/>
    </source>
</evidence>
<dbReference type="InterPro" id="IPR001054">
    <property type="entry name" value="A/G_cyclase"/>
</dbReference>
<dbReference type="SUPFAM" id="SSF55073">
    <property type="entry name" value="Nucleotide cyclase"/>
    <property type="match status" value="1"/>
</dbReference>
<dbReference type="PROSITE" id="PS50105">
    <property type="entry name" value="SAM_DOMAIN"/>
    <property type="match status" value="1"/>
</dbReference>
<dbReference type="InterPro" id="IPR011990">
    <property type="entry name" value="TPR-like_helical_dom_sf"/>
</dbReference>
<gene>
    <name evidence="5" type="ORF">RSO01_25020</name>
</gene>
<feature type="domain" description="Guanylate cyclase" evidence="4">
    <location>
        <begin position="75"/>
        <end position="207"/>
    </location>
</feature>
<comment type="caution">
    <text evidence="5">The sequence shown here is derived from an EMBL/GenBank/DDBJ whole genome shotgun (WGS) entry which is preliminary data.</text>
</comment>
<dbReference type="CDD" id="cd09487">
    <property type="entry name" value="SAM_superfamily"/>
    <property type="match status" value="1"/>
</dbReference>
<evidence type="ECO:0000313" key="5">
    <source>
        <dbReference type="EMBL" id="GEP55336.1"/>
    </source>
</evidence>
<dbReference type="GO" id="GO:0009190">
    <property type="term" value="P:cyclic nucleotide biosynthetic process"/>
    <property type="evidence" value="ECO:0007669"/>
    <property type="project" value="InterPro"/>
</dbReference>
<dbReference type="GO" id="GO:0005737">
    <property type="term" value="C:cytoplasm"/>
    <property type="evidence" value="ECO:0007669"/>
    <property type="project" value="TreeGrafter"/>
</dbReference>
<dbReference type="Pfam" id="PF13424">
    <property type="entry name" value="TPR_12"/>
    <property type="match status" value="1"/>
</dbReference>
<dbReference type="SUPFAM" id="SSF52540">
    <property type="entry name" value="P-loop containing nucleoside triphosphate hydrolases"/>
    <property type="match status" value="1"/>
</dbReference>
<dbReference type="InterPro" id="IPR019734">
    <property type="entry name" value="TPR_rpt"/>
</dbReference>
<name>A0A512N8L9_9HYPH</name>
<feature type="domain" description="SAM" evidence="3">
    <location>
        <begin position="1"/>
        <end position="61"/>
    </location>
</feature>
<accession>A0A512N8L9</accession>
<evidence type="ECO:0008006" key="7">
    <source>
        <dbReference type="Google" id="ProtNLM"/>
    </source>
</evidence>
<dbReference type="SMART" id="SM00028">
    <property type="entry name" value="TPR"/>
    <property type="match status" value="3"/>
</dbReference>
<dbReference type="Pfam" id="PF00536">
    <property type="entry name" value="SAM_1"/>
    <property type="match status" value="1"/>
</dbReference>
<dbReference type="CDD" id="cd07302">
    <property type="entry name" value="CHD"/>
    <property type="match status" value="1"/>
</dbReference>
<dbReference type="InterPro" id="IPR027417">
    <property type="entry name" value="P-loop_NTPase"/>
</dbReference>
<dbReference type="InterPro" id="IPR013761">
    <property type="entry name" value="SAM/pointed_sf"/>
</dbReference>
<keyword evidence="2" id="KW-0067">ATP-binding</keyword>
<dbReference type="Gene3D" id="1.25.40.10">
    <property type="entry name" value="Tetratricopeptide repeat domain"/>
    <property type="match status" value="1"/>
</dbReference>
<dbReference type="OrthoDB" id="9785312at2"/>
<dbReference type="GO" id="GO:0005524">
    <property type="term" value="F:ATP binding"/>
    <property type="evidence" value="ECO:0007669"/>
    <property type="project" value="UniProtKB-KW"/>
</dbReference>
<dbReference type="GO" id="GO:0004016">
    <property type="term" value="F:adenylate cyclase activity"/>
    <property type="evidence" value="ECO:0007669"/>
    <property type="project" value="UniProtKB-ARBA"/>
</dbReference>
<dbReference type="Pfam" id="PF00211">
    <property type="entry name" value="Guanylate_cyc"/>
    <property type="match status" value="1"/>
</dbReference>
<organism evidence="5 6">
    <name type="scientific">Reyranella soli</name>
    <dbReference type="NCBI Taxonomy" id="1230389"/>
    <lineage>
        <taxon>Bacteria</taxon>
        <taxon>Pseudomonadati</taxon>
        <taxon>Pseudomonadota</taxon>
        <taxon>Alphaproteobacteria</taxon>
        <taxon>Hyphomicrobiales</taxon>
        <taxon>Reyranellaceae</taxon>
        <taxon>Reyranella</taxon>
    </lineage>
</organism>
<sequence length="1075" mass="114706">MNVRGWLEGLGLGQYADAFDANHIDAPLLRDLNGDDLRELGVASLGHRKRLLDAIAGLRDEGPARAPEAERRQVAVLFADLCSFTELSSTLGAEEMRRIVDRFLTRADELIVEHGGAVDKHIGDATMAVFGAPVAHEDDPLRAVAAAEAIQRAMPMLSAELGRPATAPLLGHIGIALGEVVAGEIGGAVRRDYTVLGDTVNLASRLVGEAKPGEIVLDDATWRAVSGRVRGTALGERVLKGIGRPQLLWRLDEVHEGGTSGRLPFVGREIELAQISAMLAASHHGSVLHLRGEAGIGKSRLLAEALSEAVRRGFVSILVRVLDFGAGRRQTPLRVLAEALLAARPGWIEDAAVEGSLRAALHDVLELAMPRNLATPYTAMQDGKRSALRIEAVATLAAEVSETIPLAIGVEDLHWANDAVRAFVRAAARLTISRPLVMLTTSRPEGDPLNAAFRRELGGASLVVVELGPLRGDAMRRLAQAAASVVDEAQVDRFVARSGGNPLFLEQLALSAAQTEAPALPGSIRGLVQARLDRLGRTDRAALQAASVLGQRFVLPALQALTDEPAYDPRPLIDGGLLVREGAILMFAHALIQEATYASLLSETARRLHRRAADWLGDGEPELRAQHLDRGGDPEAPGAYRVAAERLREASRLAAALENAERGLALARSDDDTVALALLAGRLHLDLGAARQARPRFETALARASDDVGRGEAELGIAESLRITDDLVGARAALDRAQATAEAADLSALASRCHYLRGNLLFPLGRVEECMEEHRAALSLAERVQSPALVARALGGLADGFYAQGQMRSAVEALERCITAARSAGAASVEIANRPMAAIAECYMMRLDAVRDMAEVARVMARQAHNPRAELIALHGLMVAAMESNRPQDGLPHVERARAIVAELGAWRFEAENIIFGAELQAQAGEAALAAAMAREALALCREHSMAYMGPATFGIAARLIDDPGERQALLDEGDMLLAAPTLGHNHFFFRRYAIDAELAAGRAEEARRHAVALARYAEREPTPLTDLVVRRGVLLADAAVGRLTPEGRAELSERGSGAQRLGFANLAEAMLTAV</sequence>
<evidence type="ECO:0000259" key="3">
    <source>
        <dbReference type="PROSITE" id="PS50105"/>
    </source>
</evidence>
<dbReference type="InterPro" id="IPR041664">
    <property type="entry name" value="AAA_16"/>
</dbReference>
<dbReference type="InterPro" id="IPR029787">
    <property type="entry name" value="Nucleotide_cyclase"/>
</dbReference>
<evidence type="ECO:0000256" key="2">
    <source>
        <dbReference type="ARBA" id="ARBA00022840"/>
    </source>
</evidence>
<evidence type="ECO:0000256" key="1">
    <source>
        <dbReference type="ARBA" id="ARBA00022741"/>
    </source>
</evidence>
<dbReference type="SMART" id="SM00454">
    <property type="entry name" value="SAM"/>
    <property type="match status" value="1"/>
</dbReference>
<evidence type="ECO:0000259" key="4">
    <source>
        <dbReference type="PROSITE" id="PS50125"/>
    </source>
</evidence>
<dbReference type="AlphaFoldDB" id="A0A512N8L9"/>
<dbReference type="PANTHER" id="PTHR16305">
    <property type="entry name" value="TESTICULAR SOLUBLE ADENYLYL CYCLASE"/>
    <property type="match status" value="1"/>
</dbReference>
<keyword evidence="1" id="KW-0547">Nucleotide-binding</keyword>
<reference evidence="5 6" key="1">
    <citation type="submission" date="2019-07" db="EMBL/GenBank/DDBJ databases">
        <title>Whole genome shotgun sequence of Reyranella soli NBRC 108950.</title>
        <authorList>
            <person name="Hosoyama A."/>
            <person name="Uohara A."/>
            <person name="Ohji S."/>
            <person name="Ichikawa N."/>
        </authorList>
    </citation>
    <scope>NUCLEOTIDE SEQUENCE [LARGE SCALE GENOMIC DNA]</scope>
    <source>
        <strain evidence="5 6">NBRC 108950</strain>
    </source>
</reference>
<proteinExistence type="predicted"/>
<dbReference type="SMART" id="SM00044">
    <property type="entry name" value="CYCc"/>
    <property type="match status" value="1"/>
</dbReference>
<dbReference type="RefSeq" id="WP_147149428.1">
    <property type="nucleotide sequence ID" value="NZ_BKAJ01000037.1"/>
</dbReference>
<dbReference type="Gene3D" id="1.10.150.50">
    <property type="entry name" value="Transcription Factor, Ets-1"/>
    <property type="match status" value="1"/>
</dbReference>
<keyword evidence="6" id="KW-1185">Reference proteome</keyword>
<dbReference type="SUPFAM" id="SSF47769">
    <property type="entry name" value="SAM/Pointed domain"/>
    <property type="match status" value="1"/>
</dbReference>
<dbReference type="GO" id="GO:0035556">
    <property type="term" value="P:intracellular signal transduction"/>
    <property type="evidence" value="ECO:0007669"/>
    <property type="project" value="InterPro"/>
</dbReference>
<dbReference type="EMBL" id="BKAJ01000037">
    <property type="protein sequence ID" value="GEP55336.1"/>
    <property type="molecule type" value="Genomic_DNA"/>
</dbReference>
<dbReference type="Gene3D" id="3.30.70.1230">
    <property type="entry name" value="Nucleotide cyclase"/>
    <property type="match status" value="1"/>
</dbReference>